<keyword evidence="2" id="KW-1185">Reference proteome</keyword>
<dbReference type="AlphaFoldDB" id="A0A101UU23"/>
<sequence>MSGDVFGAIAAFLVELRKDPVPQDALPVPGRPDWYSAPLIRDLGLVEYHVGDTQPGQDDPDPGPDIFVARILRADVPDF</sequence>
<dbReference type="EMBL" id="LMXB01000082">
    <property type="protein sequence ID" value="KUO16857.1"/>
    <property type="molecule type" value="Genomic_DNA"/>
</dbReference>
<dbReference type="OrthoDB" id="4245970at2"/>
<protein>
    <submittedName>
        <fullName evidence="1">Uncharacterized protein</fullName>
    </submittedName>
</protein>
<name>A0A101UU23_9ACTN</name>
<reference evidence="1 2" key="1">
    <citation type="submission" date="2015-10" db="EMBL/GenBank/DDBJ databases">
        <title>Draft genome sequence of Streptomyces sp. RV15, isolated from a marine sponge.</title>
        <authorList>
            <person name="Ruckert C."/>
            <person name="Abdelmohsen U.R."/>
            <person name="Winkler A."/>
            <person name="Hentschel U."/>
            <person name="Kalinowski J."/>
            <person name="Kampfer P."/>
            <person name="Glaeser S."/>
        </authorList>
    </citation>
    <scope>NUCLEOTIDE SEQUENCE [LARGE SCALE GENOMIC DNA]</scope>
    <source>
        <strain evidence="1 2">RV15</strain>
    </source>
</reference>
<evidence type="ECO:0000313" key="2">
    <source>
        <dbReference type="Proteomes" id="UP000053260"/>
    </source>
</evidence>
<organism evidence="1 2">
    <name type="scientific">Streptomyces dysideae</name>
    <dbReference type="NCBI Taxonomy" id="909626"/>
    <lineage>
        <taxon>Bacteria</taxon>
        <taxon>Bacillati</taxon>
        <taxon>Actinomycetota</taxon>
        <taxon>Actinomycetes</taxon>
        <taxon>Kitasatosporales</taxon>
        <taxon>Streptomycetaceae</taxon>
        <taxon>Streptomyces</taxon>
    </lineage>
</organism>
<evidence type="ECO:0000313" key="1">
    <source>
        <dbReference type="EMBL" id="KUO16857.1"/>
    </source>
</evidence>
<accession>A0A101UU23</accession>
<dbReference type="RefSeq" id="WP_067028970.1">
    <property type="nucleotide sequence ID" value="NZ_KQ949101.1"/>
</dbReference>
<proteinExistence type="predicted"/>
<dbReference type="Proteomes" id="UP000053260">
    <property type="component" value="Unassembled WGS sequence"/>
</dbReference>
<gene>
    <name evidence="1" type="ORF">AQJ91_33050</name>
</gene>
<comment type="caution">
    <text evidence="1">The sequence shown here is derived from an EMBL/GenBank/DDBJ whole genome shotgun (WGS) entry which is preliminary data.</text>
</comment>